<feature type="non-terminal residue" evidence="1">
    <location>
        <position position="1"/>
    </location>
</feature>
<sequence length="103" mass="11859">MKFQVLDLYLLIPSNRYMSLLARYPVTTKAITSAFFTLVGDFICQSAFLSMVIELPWRISSMEMHQRKLKSIVRKWVPLMEVAYENLICDSCNSPAGPRHGRS</sequence>
<gene>
    <name evidence="1" type="ORF">Salat_0839000</name>
</gene>
<keyword evidence="2" id="KW-1185">Reference proteome</keyword>
<accession>A0AAE2CQH2</accession>
<dbReference type="AlphaFoldDB" id="A0AAE2CQH2"/>
<proteinExistence type="predicted"/>
<dbReference type="EMBL" id="JACGWO010000003">
    <property type="protein sequence ID" value="KAK4430773.1"/>
    <property type="molecule type" value="Genomic_DNA"/>
</dbReference>
<name>A0AAE2CQH2_9LAMI</name>
<protein>
    <submittedName>
        <fullName evidence="1">Uncharacterized protein</fullName>
    </submittedName>
</protein>
<reference evidence="1" key="1">
    <citation type="submission" date="2020-06" db="EMBL/GenBank/DDBJ databases">
        <authorList>
            <person name="Li T."/>
            <person name="Hu X."/>
            <person name="Zhang T."/>
            <person name="Song X."/>
            <person name="Zhang H."/>
            <person name="Dai N."/>
            <person name="Sheng W."/>
            <person name="Hou X."/>
            <person name="Wei L."/>
        </authorList>
    </citation>
    <scope>NUCLEOTIDE SEQUENCE</scope>
    <source>
        <strain evidence="1">3651</strain>
        <tissue evidence="1">Leaf</tissue>
    </source>
</reference>
<organism evidence="1 2">
    <name type="scientific">Sesamum alatum</name>
    <dbReference type="NCBI Taxonomy" id="300844"/>
    <lineage>
        <taxon>Eukaryota</taxon>
        <taxon>Viridiplantae</taxon>
        <taxon>Streptophyta</taxon>
        <taxon>Embryophyta</taxon>
        <taxon>Tracheophyta</taxon>
        <taxon>Spermatophyta</taxon>
        <taxon>Magnoliopsida</taxon>
        <taxon>eudicotyledons</taxon>
        <taxon>Gunneridae</taxon>
        <taxon>Pentapetalae</taxon>
        <taxon>asterids</taxon>
        <taxon>lamiids</taxon>
        <taxon>Lamiales</taxon>
        <taxon>Pedaliaceae</taxon>
        <taxon>Sesamum</taxon>
    </lineage>
</organism>
<evidence type="ECO:0000313" key="1">
    <source>
        <dbReference type="EMBL" id="KAK4430773.1"/>
    </source>
</evidence>
<dbReference type="Proteomes" id="UP001293254">
    <property type="component" value="Unassembled WGS sequence"/>
</dbReference>
<evidence type="ECO:0000313" key="2">
    <source>
        <dbReference type="Proteomes" id="UP001293254"/>
    </source>
</evidence>
<comment type="caution">
    <text evidence="1">The sequence shown here is derived from an EMBL/GenBank/DDBJ whole genome shotgun (WGS) entry which is preliminary data.</text>
</comment>
<reference evidence="1" key="2">
    <citation type="journal article" date="2024" name="Plant">
        <title>Genomic evolution and insights into agronomic trait innovations of Sesamum species.</title>
        <authorList>
            <person name="Miao H."/>
            <person name="Wang L."/>
            <person name="Qu L."/>
            <person name="Liu H."/>
            <person name="Sun Y."/>
            <person name="Le M."/>
            <person name="Wang Q."/>
            <person name="Wei S."/>
            <person name="Zheng Y."/>
            <person name="Lin W."/>
            <person name="Duan Y."/>
            <person name="Cao H."/>
            <person name="Xiong S."/>
            <person name="Wang X."/>
            <person name="Wei L."/>
            <person name="Li C."/>
            <person name="Ma Q."/>
            <person name="Ju M."/>
            <person name="Zhao R."/>
            <person name="Li G."/>
            <person name="Mu C."/>
            <person name="Tian Q."/>
            <person name="Mei H."/>
            <person name="Zhang T."/>
            <person name="Gao T."/>
            <person name="Zhang H."/>
        </authorList>
    </citation>
    <scope>NUCLEOTIDE SEQUENCE</scope>
    <source>
        <strain evidence="1">3651</strain>
    </source>
</reference>